<dbReference type="EMBL" id="CP096205">
    <property type="protein sequence ID" value="UPQ80842.1"/>
    <property type="molecule type" value="Genomic_DNA"/>
</dbReference>
<dbReference type="RefSeq" id="WP_248436724.1">
    <property type="nucleotide sequence ID" value="NZ_CP096205.1"/>
</dbReference>
<name>A0ABY4KNL8_9FLAO</name>
<sequence length="122" mass="14524">MKKYFFRFIVLFVVAFFGYFAFIYYVPYSEGVRSGELIKFSKKGVTFKTWEGEMSQGISGAQIFQFTVPSKEKEVITKMENLQGRYVKLTYVERYRTFSWWGDTRYFVTAVEEEQSPFINPK</sequence>
<feature type="transmembrane region" description="Helical" evidence="1">
    <location>
        <begin position="6"/>
        <end position="26"/>
    </location>
</feature>
<evidence type="ECO:0000256" key="1">
    <source>
        <dbReference type="SAM" id="Phobius"/>
    </source>
</evidence>
<keyword evidence="1" id="KW-0472">Membrane</keyword>
<protein>
    <submittedName>
        <fullName evidence="2">6-phosphogluconate dehydrogenase</fullName>
    </submittedName>
</protein>
<organism evidence="2 3">
    <name type="scientific">Flavobacterium azooxidireducens</name>
    <dbReference type="NCBI Taxonomy" id="1871076"/>
    <lineage>
        <taxon>Bacteria</taxon>
        <taxon>Pseudomonadati</taxon>
        <taxon>Bacteroidota</taxon>
        <taxon>Flavobacteriia</taxon>
        <taxon>Flavobacteriales</taxon>
        <taxon>Flavobacteriaceae</taxon>
        <taxon>Flavobacterium</taxon>
    </lineage>
</organism>
<dbReference type="Proteomes" id="UP000830583">
    <property type="component" value="Chromosome"/>
</dbReference>
<keyword evidence="1" id="KW-0812">Transmembrane</keyword>
<evidence type="ECO:0000313" key="3">
    <source>
        <dbReference type="Proteomes" id="UP000830583"/>
    </source>
</evidence>
<gene>
    <name evidence="2" type="ORF">M0M57_02435</name>
</gene>
<proteinExistence type="predicted"/>
<keyword evidence="1" id="KW-1133">Transmembrane helix</keyword>
<accession>A0ABY4KNL8</accession>
<evidence type="ECO:0000313" key="2">
    <source>
        <dbReference type="EMBL" id="UPQ80842.1"/>
    </source>
</evidence>
<keyword evidence="3" id="KW-1185">Reference proteome</keyword>
<reference evidence="2" key="1">
    <citation type="submission" date="2022-04" db="EMBL/GenBank/DDBJ databases">
        <title>Consumption of N2O by Flavobacterium azooxidireducens sp. nov. isolated from Decomposing Leaf Litter of Phragmites australis (Cav.).</title>
        <authorList>
            <person name="Behrendt U."/>
            <person name="Spanner T."/>
            <person name="Augustin J."/>
            <person name="Horn M.A."/>
            <person name="Kolb S."/>
            <person name="Ulrich A."/>
        </authorList>
    </citation>
    <scope>NUCLEOTIDE SEQUENCE</scope>
    <source>
        <strain evidence="2">IGB 4-14</strain>
    </source>
</reference>